<feature type="region of interest" description="Disordered" evidence="2">
    <location>
        <begin position="592"/>
        <end position="619"/>
    </location>
</feature>
<dbReference type="Proteomes" id="UP000053831">
    <property type="component" value="Unassembled WGS sequence"/>
</dbReference>
<evidence type="ECO:0000256" key="1">
    <source>
        <dbReference type="SAM" id="Coils"/>
    </source>
</evidence>
<feature type="compositionally biased region" description="Polar residues" evidence="2">
    <location>
        <begin position="274"/>
        <end position="283"/>
    </location>
</feature>
<evidence type="ECO:0000313" key="5">
    <source>
        <dbReference type="EMBL" id="KOS19203.1"/>
    </source>
</evidence>
<evidence type="ECO:0000256" key="2">
    <source>
        <dbReference type="SAM" id="MobiDB-lite"/>
    </source>
</evidence>
<dbReference type="EMBL" id="LGSR01000020">
    <property type="protein sequence ID" value="KOS19203.1"/>
    <property type="molecule type" value="Genomic_DNA"/>
</dbReference>
<proteinExistence type="predicted"/>
<dbReference type="SUPFAM" id="SSF49265">
    <property type="entry name" value="Fibronectin type III"/>
    <property type="match status" value="1"/>
</dbReference>
<keyword evidence="6" id="KW-1185">Reference proteome</keyword>
<feature type="compositionally biased region" description="Polar residues" evidence="2">
    <location>
        <begin position="648"/>
        <end position="671"/>
    </location>
</feature>
<evidence type="ECO:0000259" key="4">
    <source>
        <dbReference type="PROSITE" id="PS50853"/>
    </source>
</evidence>
<feature type="chain" id="PRO_5005857668" description="Fibronectin type-III domain-containing protein" evidence="3">
    <location>
        <begin position="30"/>
        <end position="1143"/>
    </location>
</feature>
<dbReference type="Pfam" id="PF00041">
    <property type="entry name" value="fn3"/>
    <property type="match status" value="1"/>
</dbReference>
<feature type="domain" description="Fibronectin type-III" evidence="4">
    <location>
        <begin position="108"/>
        <end position="196"/>
    </location>
</feature>
<dbReference type="InterPro" id="IPR003961">
    <property type="entry name" value="FN3_dom"/>
</dbReference>
<dbReference type="PANTHER" id="PTHR23159:SF31">
    <property type="entry name" value="CENTROSOME-ASSOCIATED PROTEIN CEP250 ISOFORM X1"/>
    <property type="match status" value="1"/>
</dbReference>
<dbReference type="InterPro" id="IPR036116">
    <property type="entry name" value="FN3_sf"/>
</dbReference>
<feature type="compositionally biased region" description="Polar residues" evidence="2">
    <location>
        <begin position="531"/>
        <end position="541"/>
    </location>
</feature>
<feature type="compositionally biased region" description="Basic and acidic residues" evidence="2">
    <location>
        <begin position="1124"/>
        <end position="1143"/>
    </location>
</feature>
<feature type="region of interest" description="Disordered" evidence="2">
    <location>
        <begin position="1046"/>
        <end position="1143"/>
    </location>
</feature>
<organism evidence="5 6">
    <name type="scientific">Escovopsis weberi</name>
    <dbReference type="NCBI Taxonomy" id="150374"/>
    <lineage>
        <taxon>Eukaryota</taxon>
        <taxon>Fungi</taxon>
        <taxon>Dikarya</taxon>
        <taxon>Ascomycota</taxon>
        <taxon>Pezizomycotina</taxon>
        <taxon>Sordariomycetes</taxon>
        <taxon>Hypocreomycetidae</taxon>
        <taxon>Hypocreales</taxon>
        <taxon>Hypocreaceae</taxon>
        <taxon>Escovopsis</taxon>
    </lineage>
</organism>
<dbReference type="PANTHER" id="PTHR23159">
    <property type="entry name" value="CENTROSOMAL PROTEIN 2"/>
    <property type="match status" value="1"/>
</dbReference>
<feature type="compositionally biased region" description="Polar residues" evidence="2">
    <location>
        <begin position="202"/>
        <end position="212"/>
    </location>
</feature>
<evidence type="ECO:0000313" key="6">
    <source>
        <dbReference type="Proteomes" id="UP000053831"/>
    </source>
</evidence>
<dbReference type="OrthoDB" id="5572782at2759"/>
<evidence type="ECO:0000256" key="3">
    <source>
        <dbReference type="SAM" id="SignalP"/>
    </source>
</evidence>
<dbReference type="CDD" id="cd00063">
    <property type="entry name" value="FN3"/>
    <property type="match status" value="1"/>
</dbReference>
<feature type="region of interest" description="Disordered" evidence="2">
    <location>
        <begin position="724"/>
        <end position="863"/>
    </location>
</feature>
<feature type="compositionally biased region" description="Polar residues" evidence="2">
    <location>
        <begin position="902"/>
        <end position="915"/>
    </location>
</feature>
<feature type="compositionally biased region" description="Polar residues" evidence="2">
    <location>
        <begin position="603"/>
        <end position="618"/>
    </location>
</feature>
<feature type="region of interest" description="Disordered" evidence="2">
    <location>
        <begin position="197"/>
        <end position="292"/>
    </location>
</feature>
<protein>
    <recommendedName>
        <fullName evidence="4">Fibronectin type-III domain-containing protein</fullName>
    </recommendedName>
</protein>
<feature type="coiled-coil region" evidence="1">
    <location>
        <begin position="316"/>
        <end position="456"/>
    </location>
</feature>
<feature type="compositionally biased region" description="Basic and acidic residues" evidence="2">
    <location>
        <begin position="593"/>
        <end position="602"/>
    </location>
</feature>
<keyword evidence="3" id="KW-0732">Signal</keyword>
<reference evidence="5 6" key="1">
    <citation type="submission" date="2015-07" db="EMBL/GenBank/DDBJ databases">
        <title>The genome of the fungus Escovopsis weberi, a specialized disease agent of ant agriculture.</title>
        <authorList>
            <person name="de Man T.J."/>
            <person name="Stajich J.E."/>
            <person name="Kubicek C.P."/>
            <person name="Chenthamara K."/>
            <person name="Atanasova L."/>
            <person name="Druzhinina I.S."/>
            <person name="Birnbaum S."/>
            <person name="Barribeau S.M."/>
            <person name="Teiling C."/>
            <person name="Suen G."/>
            <person name="Currie C."/>
            <person name="Gerardo N.M."/>
        </authorList>
    </citation>
    <scope>NUCLEOTIDE SEQUENCE [LARGE SCALE GENOMIC DNA]</scope>
</reference>
<feature type="compositionally biased region" description="Acidic residues" evidence="2">
    <location>
        <begin position="222"/>
        <end position="231"/>
    </location>
</feature>
<name>A0A0N0RTE0_ESCWE</name>
<feature type="region of interest" description="Disordered" evidence="2">
    <location>
        <begin position="643"/>
        <end position="701"/>
    </location>
</feature>
<feature type="signal peptide" evidence="3">
    <location>
        <begin position="1"/>
        <end position="29"/>
    </location>
</feature>
<gene>
    <name evidence="5" type="ORF">ESCO_000290</name>
</gene>
<feature type="region of interest" description="Disordered" evidence="2">
    <location>
        <begin position="883"/>
        <end position="961"/>
    </location>
</feature>
<feature type="compositionally biased region" description="Polar residues" evidence="2">
    <location>
        <begin position="252"/>
        <end position="265"/>
    </location>
</feature>
<feature type="compositionally biased region" description="Low complexity" evidence="2">
    <location>
        <begin position="1087"/>
        <end position="1102"/>
    </location>
</feature>
<feature type="region of interest" description="Disordered" evidence="2">
    <location>
        <begin position="531"/>
        <end position="564"/>
    </location>
</feature>
<comment type="caution">
    <text evidence="5">The sequence shown here is derived from an EMBL/GenBank/DDBJ whole genome shotgun (WGS) entry which is preliminary data.</text>
</comment>
<keyword evidence="1" id="KW-0175">Coiled coil</keyword>
<sequence length="1143" mass="126124">MSWEPSALTLLTCCLVGLWWIGSPHPGYQKAVYLAVCAVPLLVDPRPLLQSMYSIAHDVLPLLRLDELLAHNFKMVLTLGAVLWLLHRSWQTLWKPVPDLINILGVDIPEPPDVSLAGIRSDAATLSWTRPSSHRPVQKYSIQVNGVHVGDSPGNEVAITVTGLKPNHFYNIRVVAVGPNNFQAGSALVRLRTFGKDGRPQLGNSRLPTSFTDPEPLNAGSGDDESDDSDDPTFSMPSVEAAPVLDGGSSAVRDSNGTVSGQRRNTINRRHSPSVASMDQPQIRSPIHDGPELSLDELNRKFEGIRKEIDDTLILYAKDEAESLHQEEELKKEKERKRQILREKEEQTAQLKATARITMEQMRAAEKERTKREQQLREKEVKKSEVRETIKKLEGEIQRMVKERSGFETQVRELSKKRDSDVIKLDEANAKLQEKCAELEAELKDKGKQLQDLKETRESLPDAHDDQWKEEDARLKREWELRRREMHNRLTMENGQAQMLDQQIRILAEQLNIHQSNAAFYNQLGASSSVEFDMSPSTQSKRLSHRNISRPNTTHPSPAQIAPAEPSFAPAEAGFGHASFAPALFMDMAADGASDHQTEAESKASNGPLSPSAQTLLPSNIFDETEESDSKERRTLFLTDLLNGSAEDPQSPTSSHHSFNYFSSPHGSTRNLPYGPFGEGNDRRPSLAISHAATPPRPASHRLSNILAPFHRKATSKAAEDGFALGSLKPGQSQSFPRQTDEQEVLENRRRLNFSWMTRSSAGPDDTMMRSPYSSSTKAHSARRLNPFASSSSALFPERDPDSSRPPSIASTDLPRPSTDSGSIWGNPADAPFGAKNRLWSPSDGRWPSRAGSRRPSLHGTTSVLTTTLASAEDEILDERDLLNPQTSPSQVGVIGSRPPGTASSMMSQRLNPNAPTFMGSLFRKDREGGIEKERSKGSRDKSRGGERRDDKGKAQEARPLSLDLSAALDVSPAHSHVSRGAYSTHAHASACESRESLALESAVSNTPSDAHSYAGSIHKDQENVVRKLFRKGSFSKFSLSSRLGKESGLFKKGPGSATNSDRTASVDHQSSMGDVDDLGEDLSHLGRSFDSVGSSSSLGPSRSRESREGRMTSWRFSMKKKSKESSSRDKESSEVDRPTDEE</sequence>
<feature type="compositionally biased region" description="Basic and acidic residues" evidence="2">
    <location>
        <begin position="923"/>
        <end position="957"/>
    </location>
</feature>
<dbReference type="SMART" id="SM00060">
    <property type="entry name" value="FN3"/>
    <property type="match status" value="1"/>
</dbReference>
<dbReference type="STRING" id="150374.A0A0N0RTE0"/>
<accession>A0A0N0RTE0</accession>
<dbReference type="AlphaFoldDB" id="A0A0N0RTE0"/>
<dbReference type="InterPro" id="IPR013783">
    <property type="entry name" value="Ig-like_fold"/>
</dbReference>
<feature type="compositionally biased region" description="Polar residues" evidence="2">
    <location>
        <begin position="1057"/>
        <end position="1073"/>
    </location>
</feature>
<dbReference type="Gene3D" id="2.60.40.10">
    <property type="entry name" value="Immunoglobulins"/>
    <property type="match status" value="1"/>
</dbReference>
<dbReference type="PROSITE" id="PS50853">
    <property type="entry name" value="FN3"/>
    <property type="match status" value="1"/>
</dbReference>